<dbReference type="InterPro" id="IPR000362">
    <property type="entry name" value="Fumarate_lyase_fam"/>
</dbReference>
<evidence type="ECO:0000259" key="13">
    <source>
        <dbReference type="SMART" id="SM00998"/>
    </source>
</evidence>
<keyword evidence="7 12" id="KW-0456">Lyase</keyword>
<dbReference type="InterPro" id="IPR024083">
    <property type="entry name" value="Fumarase/histidase_N"/>
</dbReference>
<dbReference type="PANTHER" id="PTHR43172">
    <property type="entry name" value="ADENYLOSUCCINATE LYASE"/>
    <property type="match status" value="1"/>
</dbReference>
<evidence type="ECO:0000256" key="5">
    <source>
        <dbReference type="ARBA" id="ARBA00017058"/>
    </source>
</evidence>
<gene>
    <name evidence="14" type="ORF">HMPREF3182_00397</name>
</gene>
<dbReference type="Proteomes" id="UP000070160">
    <property type="component" value="Unassembled WGS sequence"/>
</dbReference>
<comment type="pathway">
    <text evidence="1 12">Purine metabolism; IMP biosynthesis via de novo pathway; 5-amino-1-(5-phospho-D-ribosyl)imidazole-4-carboxamide from 5-amino-1-(5-phospho-D-ribosyl)imidazole-4-carboxylate: step 2/2.</text>
</comment>
<comment type="caution">
    <text evidence="14">The sequence shown here is derived from an EMBL/GenBank/DDBJ whole genome shotgun (WGS) entry which is preliminary data.</text>
</comment>
<dbReference type="GO" id="GO:0044208">
    <property type="term" value="P:'de novo' AMP biosynthetic process"/>
    <property type="evidence" value="ECO:0007669"/>
    <property type="project" value="UniProtKB-UniPathway"/>
</dbReference>
<evidence type="ECO:0000256" key="11">
    <source>
        <dbReference type="NCBIfam" id="TIGR00928"/>
    </source>
</evidence>
<dbReference type="NCBIfam" id="TIGR00928">
    <property type="entry name" value="purB"/>
    <property type="match status" value="1"/>
</dbReference>
<dbReference type="GO" id="GO:0005829">
    <property type="term" value="C:cytosol"/>
    <property type="evidence" value="ECO:0007669"/>
    <property type="project" value="TreeGrafter"/>
</dbReference>
<dbReference type="FunFam" id="1.20.200.10:FF:000008">
    <property type="entry name" value="Adenylosuccinate lyase"/>
    <property type="match status" value="1"/>
</dbReference>
<evidence type="ECO:0000256" key="3">
    <source>
        <dbReference type="ARBA" id="ARBA00008273"/>
    </source>
</evidence>
<dbReference type="GO" id="GO:0070626">
    <property type="term" value="F:(S)-2-(5-amino-1-(5-phospho-D-ribosyl)imidazole-4-carboxamido) succinate lyase (fumarate-forming) activity"/>
    <property type="evidence" value="ECO:0007669"/>
    <property type="project" value="TreeGrafter"/>
</dbReference>
<dbReference type="PRINTS" id="PR00149">
    <property type="entry name" value="FUMRATELYASE"/>
</dbReference>
<evidence type="ECO:0000256" key="10">
    <source>
        <dbReference type="ARBA" id="ARBA00049115"/>
    </source>
</evidence>
<comment type="pathway">
    <text evidence="2 12">Purine metabolism; AMP biosynthesis via de novo pathway; AMP from IMP: step 2/2.</text>
</comment>
<organism evidence="14 15">
    <name type="scientific">Megasphaera hutchinsoni</name>
    <dbReference type="NCBI Taxonomy" id="1588748"/>
    <lineage>
        <taxon>Bacteria</taxon>
        <taxon>Bacillati</taxon>
        <taxon>Bacillota</taxon>
        <taxon>Negativicutes</taxon>
        <taxon>Veillonellales</taxon>
        <taxon>Veillonellaceae</taxon>
        <taxon>Megasphaera</taxon>
    </lineage>
</organism>
<evidence type="ECO:0000256" key="6">
    <source>
        <dbReference type="ARBA" id="ARBA00022755"/>
    </source>
</evidence>
<dbReference type="PRINTS" id="PR00145">
    <property type="entry name" value="ARGSUCLYASE"/>
</dbReference>
<dbReference type="SMART" id="SM00998">
    <property type="entry name" value="ADSL_C"/>
    <property type="match status" value="1"/>
</dbReference>
<dbReference type="PROSITE" id="PS00163">
    <property type="entry name" value="FUMARATE_LYASES"/>
    <property type="match status" value="1"/>
</dbReference>
<comment type="similarity">
    <text evidence="3 12">Belongs to the lyase 1 family. Adenylosuccinate lyase subfamily.</text>
</comment>
<dbReference type="Gene3D" id="1.10.275.10">
    <property type="entry name" value="Fumarase/aspartase (N-terminal domain)"/>
    <property type="match status" value="1"/>
</dbReference>
<dbReference type="Gene3D" id="1.10.40.30">
    <property type="entry name" value="Fumarase/aspartase (C-terminal domain)"/>
    <property type="match status" value="1"/>
</dbReference>
<name>A0A134CK64_9FIRM</name>
<feature type="domain" description="Adenylosuccinate lyase C-terminal" evidence="13">
    <location>
        <begin position="369"/>
        <end position="449"/>
    </location>
</feature>
<dbReference type="UniPathway" id="UPA00075">
    <property type="reaction ID" value="UER00336"/>
</dbReference>
<dbReference type="SUPFAM" id="SSF48557">
    <property type="entry name" value="L-aspartase-like"/>
    <property type="match status" value="1"/>
</dbReference>
<dbReference type="Gene3D" id="1.20.200.10">
    <property type="entry name" value="Fumarase/aspartase (Central domain)"/>
    <property type="match status" value="1"/>
</dbReference>
<evidence type="ECO:0000256" key="12">
    <source>
        <dbReference type="RuleBase" id="RU361172"/>
    </source>
</evidence>
<dbReference type="PATRIC" id="fig|1588748.3.peg.386"/>
<evidence type="ECO:0000256" key="7">
    <source>
        <dbReference type="ARBA" id="ARBA00023239"/>
    </source>
</evidence>
<evidence type="ECO:0000256" key="9">
    <source>
        <dbReference type="ARBA" id="ARBA00030717"/>
    </source>
</evidence>
<evidence type="ECO:0000256" key="8">
    <source>
        <dbReference type="ARBA" id="ARBA00024477"/>
    </source>
</evidence>
<dbReference type="GO" id="GO:0004018">
    <property type="term" value="F:N6-(1,2-dicarboxyethyl)AMP AMP-lyase (fumarate-forming) activity"/>
    <property type="evidence" value="ECO:0007669"/>
    <property type="project" value="UniProtKB-UniRule"/>
</dbReference>
<evidence type="ECO:0000313" key="14">
    <source>
        <dbReference type="EMBL" id="KXB92603.1"/>
    </source>
</evidence>
<sequence length="450" mass="51353">MEYNKKRSIYINRLAKERFTVIERYTREEMGRIWTEEHEWNTLKEVEILASEAQAELGNIPQQAAEEIREKAAFSVARIHEIEAETHHDIAAFVSVLSENIGASGKYVHLGLTSTDVKDTALGVMLKQASDVLLEDLEAFRQVLRRRAVEFKYTPCIGRTHGIHAEATTFGLKLCNWLAEIERDIERMKRAKETIAVGKISGAVGTYADIDPFVETYVCRKLGIASALISSQTLQRDRHAEFLTTLAVIASSIDKFATEIRHLQRTEVREAEEYFSPKQKGSSIMPHKRNPITCERMCGLARLIRGYAQAALEDVALWHERDISHSSVERVILPDSTIALDYMLTTFTRVVDKLLVYPEKMEADLNLTGGLIYSPILLNTLVEHGAVREQAYRWVQRNAMKRWIDGEDFLENLKKDPDIATVMNNDEIEACFDVHKMLQHVDLIFSRFGL</sequence>
<dbReference type="STRING" id="1588748.HMPREF3182_00397"/>
<evidence type="ECO:0000256" key="2">
    <source>
        <dbReference type="ARBA" id="ARBA00004734"/>
    </source>
</evidence>
<dbReference type="AlphaFoldDB" id="A0A134CK64"/>
<comment type="catalytic activity">
    <reaction evidence="10">
        <text>N(6)-(1,2-dicarboxyethyl)-AMP = fumarate + AMP</text>
        <dbReference type="Rhea" id="RHEA:16853"/>
        <dbReference type="ChEBI" id="CHEBI:29806"/>
        <dbReference type="ChEBI" id="CHEBI:57567"/>
        <dbReference type="ChEBI" id="CHEBI:456215"/>
        <dbReference type="EC" id="4.3.2.2"/>
    </reaction>
    <physiologicalReaction direction="left-to-right" evidence="10">
        <dbReference type="Rhea" id="RHEA:16854"/>
    </physiologicalReaction>
</comment>
<proteinExistence type="inferred from homology"/>
<dbReference type="GO" id="GO:0006189">
    <property type="term" value="P:'de novo' IMP biosynthetic process"/>
    <property type="evidence" value="ECO:0007669"/>
    <property type="project" value="UniProtKB-UniPathway"/>
</dbReference>
<dbReference type="Pfam" id="PF10397">
    <property type="entry name" value="ADSL_C"/>
    <property type="match status" value="1"/>
</dbReference>
<dbReference type="PANTHER" id="PTHR43172:SF1">
    <property type="entry name" value="ADENYLOSUCCINATE LYASE"/>
    <property type="match status" value="1"/>
</dbReference>
<dbReference type="InterPro" id="IPR020557">
    <property type="entry name" value="Fumarate_lyase_CS"/>
</dbReference>
<keyword evidence="6 12" id="KW-0658">Purine biosynthesis</keyword>
<dbReference type="InterPro" id="IPR008948">
    <property type="entry name" value="L-Aspartase-like"/>
</dbReference>
<reference evidence="15" key="1">
    <citation type="submission" date="2016-01" db="EMBL/GenBank/DDBJ databases">
        <authorList>
            <person name="Mitreva M."/>
            <person name="Pepin K.H."/>
            <person name="Mihindukulasuriya K.A."/>
            <person name="Fulton R."/>
            <person name="Fronick C."/>
            <person name="O'Laughlin M."/>
            <person name="Miner T."/>
            <person name="Herter B."/>
            <person name="Rosa B.A."/>
            <person name="Cordes M."/>
            <person name="Tomlinson C."/>
            <person name="Wollam A."/>
            <person name="Palsikar V.B."/>
            <person name="Mardis E.R."/>
            <person name="Wilson R.K."/>
        </authorList>
    </citation>
    <scope>NUCLEOTIDE SEQUENCE [LARGE SCALE GENOMIC DNA]</scope>
    <source>
        <strain evidence="15">KA00182</strain>
    </source>
</reference>
<protein>
    <recommendedName>
        <fullName evidence="5 11">Adenylosuccinate lyase</fullName>
        <shortName evidence="12">ASL</shortName>
        <ecNumber evidence="4 11">4.3.2.2</ecNumber>
    </recommendedName>
    <alternativeName>
        <fullName evidence="9 12">Adenylosuccinase</fullName>
    </alternativeName>
</protein>
<evidence type="ECO:0000256" key="1">
    <source>
        <dbReference type="ARBA" id="ARBA00004706"/>
    </source>
</evidence>
<dbReference type="InterPro" id="IPR022761">
    <property type="entry name" value="Fumarate_lyase_N"/>
</dbReference>
<dbReference type="CDD" id="cd01360">
    <property type="entry name" value="Adenylsuccinate_lyase_1"/>
    <property type="match status" value="1"/>
</dbReference>
<dbReference type="InterPro" id="IPR019468">
    <property type="entry name" value="AdenyloSucc_lyase_C"/>
</dbReference>
<keyword evidence="15" id="KW-1185">Reference proteome</keyword>
<dbReference type="EMBL" id="LSDT01000011">
    <property type="protein sequence ID" value="KXB92603.1"/>
    <property type="molecule type" value="Genomic_DNA"/>
</dbReference>
<comment type="catalytic activity">
    <reaction evidence="8">
        <text>(2S)-2-[5-amino-1-(5-phospho-beta-D-ribosyl)imidazole-4-carboxamido]succinate = 5-amino-1-(5-phospho-beta-D-ribosyl)imidazole-4-carboxamide + fumarate</text>
        <dbReference type="Rhea" id="RHEA:23920"/>
        <dbReference type="ChEBI" id="CHEBI:29806"/>
        <dbReference type="ChEBI" id="CHEBI:58443"/>
        <dbReference type="ChEBI" id="CHEBI:58475"/>
        <dbReference type="EC" id="4.3.2.2"/>
    </reaction>
    <physiologicalReaction direction="left-to-right" evidence="8">
        <dbReference type="Rhea" id="RHEA:23921"/>
    </physiologicalReaction>
</comment>
<evidence type="ECO:0000256" key="4">
    <source>
        <dbReference type="ARBA" id="ARBA00012339"/>
    </source>
</evidence>
<dbReference type="UniPathway" id="UPA00074">
    <property type="reaction ID" value="UER00132"/>
</dbReference>
<dbReference type="Pfam" id="PF00206">
    <property type="entry name" value="Lyase_1"/>
    <property type="match status" value="1"/>
</dbReference>
<evidence type="ECO:0000313" key="15">
    <source>
        <dbReference type="Proteomes" id="UP000070160"/>
    </source>
</evidence>
<dbReference type="InterPro" id="IPR004769">
    <property type="entry name" value="Pur_lyase"/>
</dbReference>
<dbReference type="EC" id="4.3.2.2" evidence="4 11"/>
<accession>A0A134CK64</accession>